<dbReference type="EMBL" id="CP072110">
    <property type="protein sequence ID" value="QTH64097.1"/>
    <property type="molecule type" value="Genomic_DNA"/>
</dbReference>
<dbReference type="InterPro" id="IPR014729">
    <property type="entry name" value="Rossmann-like_a/b/a_fold"/>
</dbReference>
<dbReference type="SUPFAM" id="SSF48173">
    <property type="entry name" value="Cryptochrome/photolyase FAD-binding domain"/>
    <property type="match status" value="1"/>
</dbReference>
<keyword evidence="5 7" id="KW-0157">Chromophore</keyword>
<reference evidence="9" key="1">
    <citation type="submission" date="2021-03" db="EMBL/GenBank/DDBJ databases">
        <title>Description of Psychrosphaera ytuae sp. nov. isolated from deep sea sediment of South China Sea.</title>
        <authorList>
            <person name="Zhang J."/>
            <person name="Xu X.-D."/>
        </authorList>
    </citation>
    <scope>NUCLEOTIDE SEQUENCE</scope>
    <source>
        <strain evidence="9">MTZ26</strain>
    </source>
</reference>
<evidence type="ECO:0000256" key="7">
    <source>
        <dbReference type="RuleBase" id="RU367151"/>
    </source>
</evidence>
<sequence length="492" mass="56684">MADALYIFTNDLRVNDNPQLQSLLEQHQNGDVTLQCAYVFDPQLLKPTNFNSRGIGPFRLLFLLQSLQNLASSIIKQGVKFHFVVDTPTEGIMNLALQISEGEKPAPLKIHTQRAIGTYEQNTNQSISKRLARRNEERHPSNEITFETHQGFTLFNSKDLPFAVSDLPNSFSKFRRKVEQLDLDSLFFLKSQAVLPVLNKSEIQKRLKPETQSLNKYFQQQFNLFITLPDVEQMFIDNGRHAEELKRTMVFEGGESAGLAHLQEYFESSAPQSYKQTRNALDDWPSSTKFSAWLANGCVSARRIWTEVCLYEQQHGANDSTYWIKFELLWREYFQWQALAIKSKLFKFGGIKEQGPLTSFYPQRFAKWCQGHTPYPIVNAAMKQLNATGYMSNRARQIVASCLIHELQLDWRYGAAYFEQQLTDYDVAANWGNWQYLAGVGFDPRGSRRFNLDKQTATYDPDGEFINKWNGQDQKASQNTLDNVDIVDWPVS</sequence>
<evidence type="ECO:0000259" key="8">
    <source>
        <dbReference type="PROSITE" id="PS51645"/>
    </source>
</evidence>
<feature type="binding site" evidence="6">
    <location>
        <begin position="424"/>
        <end position="426"/>
    </location>
    <ligand>
        <name>FAD</name>
        <dbReference type="ChEBI" id="CHEBI:57692"/>
    </ligand>
</feature>
<gene>
    <name evidence="9" type="ORF">J1N51_01010</name>
</gene>
<dbReference type="GO" id="GO:0000719">
    <property type="term" value="P:photoreactive repair"/>
    <property type="evidence" value="ECO:0007669"/>
    <property type="project" value="TreeGrafter"/>
</dbReference>
<dbReference type="GO" id="GO:0071949">
    <property type="term" value="F:FAD binding"/>
    <property type="evidence" value="ECO:0007669"/>
    <property type="project" value="TreeGrafter"/>
</dbReference>
<feature type="domain" description="Photolyase/cryptochrome alpha/beta" evidence="8">
    <location>
        <begin position="2"/>
        <end position="154"/>
    </location>
</feature>
<keyword evidence="10" id="KW-1185">Reference proteome</keyword>
<dbReference type="PANTHER" id="PTHR11455:SF22">
    <property type="entry name" value="CRYPTOCHROME DASH"/>
    <property type="match status" value="1"/>
</dbReference>
<evidence type="ECO:0000313" key="10">
    <source>
        <dbReference type="Proteomes" id="UP000682739"/>
    </source>
</evidence>
<evidence type="ECO:0000256" key="3">
    <source>
        <dbReference type="ARBA" id="ARBA00022630"/>
    </source>
</evidence>
<keyword evidence="3 6" id="KW-0285">Flavoprotein</keyword>
<dbReference type="AlphaFoldDB" id="A0A975DBI0"/>
<dbReference type="InterPro" id="IPR002081">
    <property type="entry name" value="Cryptochrome/DNA_photolyase_1"/>
</dbReference>
<comment type="cofactor">
    <cofactor evidence="7">
        <name>(6R)-5,10-methylene-5,6,7,8-tetrahydrofolate</name>
        <dbReference type="ChEBI" id="CHEBI:15636"/>
    </cofactor>
    <text evidence="7">Binds 1 5,10-methenyltetrahydrofolate (MTHF) per subunit.</text>
</comment>
<accession>A0A975DBI0</accession>
<name>A0A975DBI0_9GAMM</name>
<dbReference type="PROSITE" id="PS51645">
    <property type="entry name" value="PHR_CRY_ALPHA_BETA"/>
    <property type="match status" value="1"/>
</dbReference>
<dbReference type="Gene3D" id="1.10.579.10">
    <property type="entry name" value="DNA Cyclobutane Dipyrimidine Photolyase, subunit A, domain 3"/>
    <property type="match status" value="1"/>
</dbReference>
<evidence type="ECO:0000256" key="5">
    <source>
        <dbReference type="ARBA" id="ARBA00022991"/>
    </source>
</evidence>
<comment type="cofactor">
    <cofactor evidence="6 7">
        <name>FAD</name>
        <dbReference type="ChEBI" id="CHEBI:57692"/>
    </cofactor>
    <text evidence="6 7">Binds 1 FAD per subunit.</text>
</comment>
<dbReference type="RefSeq" id="WP_208832152.1">
    <property type="nucleotide sequence ID" value="NZ_CP072110.1"/>
</dbReference>
<dbReference type="Pfam" id="PF00875">
    <property type="entry name" value="DNA_photolyase"/>
    <property type="match status" value="1"/>
</dbReference>
<dbReference type="PRINTS" id="PR00147">
    <property type="entry name" value="DNAPHOTLYASE"/>
</dbReference>
<evidence type="ECO:0000256" key="2">
    <source>
        <dbReference type="ARBA" id="ARBA00017881"/>
    </source>
</evidence>
<dbReference type="InterPro" id="IPR036155">
    <property type="entry name" value="Crypto/Photolyase_N_sf"/>
</dbReference>
<organism evidence="9 10">
    <name type="scientific">Psychrosphaera ytuae</name>
    <dbReference type="NCBI Taxonomy" id="2820710"/>
    <lineage>
        <taxon>Bacteria</taxon>
        <taxon>Pseudomonadati</taxon>
        <taxon>Pseudomonadota</taxon>
        <taxon>Gammaproteobacteria</taxon>
        <taxon>Alteromonadales</taxon>
        <taxon>Pseudoalteromonadaceae</taxon>
        <taxon>Psychrosphaera</taxon>
    </lineage>
</organism>
<comment type="function">
    <text evidence="7">May have a photoreceptor function.</text>
</comment>
<dbReference type="Gene3D" id="3.40.50.620">
    <property type="entry name" value="HUPs"/>
    <property type="match status" value="1"/>
</dbReference>
<proteinExistence type="inferred from homology"/>
<dbReference type="InterPro" id="IPR014133">
    <property type="entry name" value="Cry_DASH"/>
</dbReference>
<dbReference type="InterPro" id="IPR006050">
    <property type="entry name" value="DNA_photolyase_N"/>
</dbReference>
<dbReference type="GO" id="GO:0003677">
    <property type="term" value="F:DNA binding"/>
    <property type="evidence" value="ECO:0007669"/>
    <property type="project" value="TreeGrafter"/>
</dbReference>
<feature type="binding site" evidence="6">
    <location>
        <begin position="287"/>
        <end position="291"/>
    </location>
    <ligand>
        <name>FAD</name>
        <dbReference type="ChEBI" id="CHEBI:57692"/>
    </ligand>
</feature>
<dbReference type="InterPro" id="IPR005101">
    <property type="entry name" value="Cryptochr/Photolyase_FAD-bd"/>
</dbReference>
<protein>
    <recommendedName>
        <fullName evidence="2 7">Cryptochrome DASH</fullName>
    </recommendedName>
</protein>
<dbReference type="PANTHER" id="PTHR11455">
    <property type="entry name" value="CRYPTOCHROME"/>
    <property type="match status" value="1"/>
</dbReference>
<dbReference type="KEGG" id="psym:J1N51_01010"/>
<evidence type="ECO:0000256" key="6">
    <source>
        <dbReference type="PIRSR" id="PIRSR602081-1"/>
    </source>
</evidence>
<feature type="binding site" evidence="6">
    <location>
        <position position="274"/>
    </location>
    <ligand>
        <name>FAD</name>
        <dbReference type="ChEBI" id="CHEBI:57692"/>
    </ligand>
</feature>
<dbReference type="InterPro" id="IPR036134">
    <property type="entry name" value="Crypto/Photolyase_FAD-like_sf"/>
</dbReference>
<keyword evidence="4 6" id="KW-0274">FAD</keyword>
<dbReference type="NCBIfam" id="TIGR02765">
    <property type="entry name" value="crypto_DASH"/>
    <property type="match status" value="1"/>
</dbReference>
<evidence type="ECO:0000256" key="1">
    <source>
        <dbReference type="ARBA" id="ARBA00005862"/>
    </source>
</evidence>
<dbReference type="GO" id="GO:0003913">
    <property type="term" value="F:DNA photolyase activity"/>
    <property type="evidence" value="ECO:0007669"/>
    <property type="project" value="InterPro"/>
</dbReference>
<dbReference type="Gene3D" id="1.25.40.80">
    <property type="match status" value="1"/>
</dbReference>
<evidence type="ECO:0000313" key="9">
    <source>
        <dbReference type="EMBL" id="QTH64097.1"/>
    </source>
</evidence>
<comment type="similarity">
    <text evidence="1 7">Belongs to the DNA photolyase class-1 family.</text>
</comment>
<dbReference type="SUPFAM" id="SSF52425">
    <property type="entry name" value="Cryptochrome/photolyase, N-terminal domain"/>
    <property type="match status" value="1"/>
</dbReference>
<evidence type="ECO:0000256" key="4">
    <source>
        <dbReference type="ARBA" id="ARBA00022827"/>
    </source>
</evidence>
<dbReference type="Pfam" id="PF03441">
    <property type="entry name" value="FAD_binding_7"/>
    <property type="match status" value="1"/>
</dbReference>
<dbReference type="Proteomes" id="UP000682739">
    <property type="component" value="Chromosome"/>
</dbReference>